<dbReference type="GO" id="GO:0005829">
    <property type="term" value="C:cytosol"/>
    <property type="evidence" value="ECO:0007669"/>
    <property type="project" value="TreeGrafter"/>
</dbReference>
<feature type="non-terminal residue" evidence="10">
    <location>
        <position position="182"/>
    </location>
</feature>
<accession>A0A0F9KH18</accession>
<dbReference type="Gene3D" id="3.40.50.620">
    <property type="entry name" value="HUPs"/>
    <property type="match status" value="1"/>
</dbReference>
<proteinExistence type="inferred from homology"/>
<evidence type="ECO:0000256" key="1">
    <source>
        <dbReference type="ARBA" id="ARBA00004990"/>
    </source>
</evidence>
<evidence type="ECO:0000256" key="5">
    <source>
        <dbReference type="ARBA" id="ARBA00022655"/>
    </source>
</evidence>
<evidence type="ECO:0000256" key="6">
    <source>
        <dbReference type="ARBA" id="ARBA00022741"/>
    </source>
</evidence>
<dbReference type="EC" id="6.3.2.1" evidence="3"/>
<dbReference type="PANTHER" id="PTHR21299">
    <property type="entry name" value="CYTIDYLATE KINASE/PANTOATE-BETA-ALANINE LIGASE"/>
    <property type="match status" value="1"/>
</dbReference>
<dbReference type="PANTHER" id="PTHR21299:SF1">
    <property type="entry name" value="PANTOATE--BETA-ALANINE LIGASE"/>
    <property type="match status" value="1"/>
</dbReference>
<evidence type="ECO:0000256" key="2">
    <source>
        <dbReference type="ARBA" id="ARBA00009256"/>
    </source>
</evidence>
<comment type="pathway">
    <text evidence="1">Cofactor biosynthesis; (R)-pantothenate biosynthesis; (R)-pantothenate from (R)-pantoate and beta-alanine: step 1/1.</text>
</comment>
<comment type="similarity">
    <text evidence="2">Belongs to the pantothenate synthetase family.</text>
</comment>
<keyword evidence="7" id="KW-0067">ATP-binding</keyword>
<dbReference type="InterPro" id="IPR014729">
    <property type="entry name" value="Rossmann-like_a/b/a_fold"/>
</dbReference>
<sequence length="182" mass="20435">MAISDTIVSVRSRVKGWRQKNELIALVPTMGNLHQGHLSLVKRAKDLADRVVVSIFVNPLQFNDKDDLTNYPRTLEQDINLLSEFDVDLIFTPNDSIMYPNGLDEVTHVHVPGMDDKLCGLSRPGHFDGVATIVTKLFNMVQPDIAVFGEKDYQQLMLIKKMVSDLNLAIDIIASATQREET</sequence>
<dbReference type="SUPFAM" id="SSF52374">
    <property type="entry name" value="Nucleotidylyl transferase"/>
    <property type="match status" value="1"/>
</dbReference>
<keyword evidence="6" id="KW-0547">Nucleotide-binding</keyword>
<dbReference type="GO" id="GO:0015940">
    <property type="term" value="P:pantothenate biosynthetic process"/>
    <property type="evidence" value="ECO:0007669"/>
    <property type="project" value="UniProtKB-KW"/>
</dbReference>
<name>A0A0F9KH18_9ZZZZ</name>
<evidence type="ECO:0000256" key="4">
    <source>
        <dbReference type="ARBA" id="ARBA00022598"/>
    </source>
</evidence>
<dbReference type="FunFam" id="3.40.50.620:FF:000013">
    <property type="entry name" value="Pantothenate synthetase"/>
    <property type="match status" value="1"/>
</dbReference>
<dbReference type="AlphaFoldDB" id="A0A0F9KH18"/>
<dbReference type="Pfam" id="PF02569">
    <property type="entry name" value="Pantoate_ligase"/>
    <property type="match status" value="1"/>
</dbReference>
<evidence type="ECO:0000256" key="3">
    <source>
        <dbReference type="ARBA" id="ARBA00012219"/>
    </source>
</evidence>
<dbReference type="NCBIfam" id="TIGR00018">
    <property type="entry name" value="panC"/>
    <property type="match status" value="1"/>
</dbReference>
<reference evidence="10" key="1">
    <citation type="journal article" date="2015" name="Nature">
        <title>Complex archaea that bridge the gap between prokaryotes and eukaryotes.</title>
        <authorList>
            <person name="Spang A."/>
            <person name="Saw J.H."/>
            <person name="Jorgensen S.L."/>
            <person name="Zaremba-Niedzwiedzka K."/>
            <person name="Martijn J."/>
            <person name="Lind A.E."/>
            <person name="van Eijk R."/>
            <person name="Schleper C."/>
            <person name="Guy L."/>
            <person name="Ettema T.J."/>
        </authorList>
    </citation>
    <scope>NUCLEOTIDE SEQUENCE</scope>
</reference>
<dbReference type="GO" id="GO:0005524">
    <property type="term" value="F:ATP binding"/>
    <property type="evidence" value="ECO:0007669"/>
    <property type="project" value="UniProtKB-KW"/>
</dbReference>
<gene>
    <name evidence="10" type="ORF">LCGC14_1404570</name>
</gene>
<evidence type="ECO:0000256" key="7">
    <source>
        <dbReference type="ARBA" id="ARBA00022840"/>
    </source>
</evidence>
<comment type="caution">
    <text evidence="10">The sequence shown here is derived from an EMBL/GenBank/DDBJ whole genome shotgun (WGS) entry which is preliminary data.</text>
</comment>
<dbReference type="NCBIfam" id="TIGR00125">
    <property type="entry name" value="cyt_tran_rel"/>
    <property type="match status" value="1"/>
</dbReference>
<evidence type="ECO:0000313" key="10">
    <source>
        <dbReference type="EMBL" id="KKM74026.1"/>
    </source>
</evidence>
<dbReference type="InterPro" id="IPR003721">
    <property type="entry name" value="Pantoate_ligase"/>
</dbReference>
<dbReference type="InterPro" id="IPR004821">
    <property type="entry name" value="Cyt_trans-like"/>
</dbReference>
<comment type="catalytic activity">
    <reaction evidence="9">
        <text>(R)-pantoate + beta-alanine + ATP = (R)-pantothenate + AMP + diphosphate + H(+)</text>
        <dbReference type="Rhea" id="RHEA:10912"/>
        <dbReference type="ChEBI" id="CHEBI:15378"/>
        <dbReference type="ChEBI" id="CHEBI:15980"/>
        <dbReference type="ChEBI" id="CHEBI:29032"/>
        <dbReference type="ChEBI" id="CHEBI:30616"/>
        <dbReference type="ChEBI" id="CHEBI:33019"/>
        <dbReference type="ChEBI" id="CHEBI:57966"/>
        <dbReference type="ChEBI" id="CHEBI:456215"/>
        <dbReference type="EC" id="6.3.2.1"/>
    </reaction>
</comment>
<keyword evidence="4" id="KW-0436">Ligase</keyword>
<evidence type="ECO:0000256" key="9">
    <source>
        <dbReference type="ARBA" id="ARBA00048258"/>
    </source>
</evidence>
<organism evidence="10">
    <name type="scientific">marine sediment metagenome</name>
    <dbReference type="NCBI Taxonomy" id="412755"/>
    <lineage>
        <taxon>unclassified sequences</taxon>
        <taxon>metagenomes</taxon>
        <taxon>ecological metagenomes</taxon>
    </lineage>
</organism>
<keyword evidence="5" id="KW-0566">Pantothenate biosynthesis</keyword>
<dbReference type="GO" id="GO:0004592">
    <property type="term" value="F:pantoate-beta-alanine ligase activity"/>
    <property type="evidence" value="ECO:0007669"/>
    <property type="project" value="UniProtKB-EC"/>
</dbReference>
<evidence type="ECO:0000256" key="8">
    <source>
        <dbReference type="ARBA" id="ARBA00032806"/>
    </source>
</evidence>
<dbReference type="EMBL" id="LAZR01009207">
    <property type="protein sequence ID" value="KKM74026.1"/>
    <property type="molecule type" value="Genomic_DNA"/>
</dbReference>
<protein>
    <recommendedName>
        <fullName evidence="3">pantoate--beta-alanine ligase (AMP-forming)</fullName>
        <ecNumber evidence="3">6.3.2.1</ecNumber>
    </recommendedName>
    <alternativeName>
        <fullName evidence="8">Pantoate-activating enzyme</fullName>
    </alternativeName>
</protein>